<evidence type="ECO:0000313" key="2">
    <source>
        <dbReference type="EMBL" id="NMH78384.1"/>
    </source>
</evidence>
<dbReference type="GO" id="GO:0004497">
    <property type="term" value="F:monooxygenase activity"/>
    <property type="evidence" value="ECO:0007669"/>
    <property type="project" value="UniProtKB-KW"/>
</dbReference>
<dbReference type="EMBL" id="JAAXKY010000042">
    <property type="protein sequence ID" value="NMH78384.1"/>
    <property type="molecule type" value="Genomic_DNA"/>
</dbReference>
<dbReference type="SUPFAM" id="SSF51905">
    <property type="entry name" value="FAD/NAD(P)-binding domain"/>
    <property type="match status" value="1"/>
</dbReference>
<sequence>MQNTNILISGASIAGPALAYWLRKNGFTPTVVERAPALRPGGQAVDLRGAGRTVVERMSLMDDVRAVALDQRGLAYVDGTGHIKARLGADAFGGEGIVSEIEVLRGDLAAVLHRASLPGTEYLFDDTITGIDQDDDGVTVTFEKAAPRRFGLVIGADGLHSAVRSLAFGPEADSVRPIGCYTAWFTAPADIDLDGWYLMHNAPGGLVASARPGRLPHEIKAGLSFRSEPITYDRRDIAQQRDIVARRLAGVGWETPRLLAAMREAPDFAFDSMGQVHLDRWSAGRVVLLGDAGYCPSPLTGLGTSLALVGAYVLAGELAASDGDHRAAFARYEQVMRPYVTEGQKLPPGGVSGYAPQGRFEIRIRTASMNWMTRWPLRPLIAAQFAKAGNIALPDYGQRVGI</sequence>
<dbReference type="InterPro" id="IPR002938">
    <property type="entry name" value="FAD-bd"/>
</dbReference>
<evidence type="ECO:0000313" key="3">
    <source>
        <dbReference type="Proteomes" id="UP001296706"/>
    </source>
</evidence>
<dbReference type="InterPro" id="IPR036188">
    <property type="entry name" value="FAD/NAD-bd_sf"/>
</dbReference>
<reference evidence="2 3" key="1">
    <citation type="submission" date="2020-04" db="EMBL/GenBank/DDBJ databases">
        <authorList>
            <person name="Klaysubun C."/>
            <person name="Duangmal K."/>
            <person name="Lipun K."/>
        </authorList>
    </citation>
    <scope>NUCLEOTIDE SEQUENCE [LARGE SCALE GENOMIC DNA]</scope>
    <source>
        <strain evidence="2 3">JCM 11839</strain>
    </source>
</reference>
<dbReference type="InterPro" id="IPR051704">
    <property type="entry name" value="FAD_aromatic-hydroxylase"/>
</dbReference>
<dbReference type="Pfam" id="PF01494">
    <property type="entry name" value="FAD_binding_3"/>
    <property type="match status" value="1"/>
</dbReference>
<dbReference type="Gene3D" id="3.50.50.60">
    <property type="entry name" value="FAD/NAD(P)-binding domain"/>
    <property type="match status" value="1"/>
</dbReference>
<protein>
    <submittedName>
        <fullName evidence="2">FAD-binding monooxygenase</fullName>
    </submittedName>
</protein>
<comment type="caution">
    <text evidence="2">The sequence shown here is derived from an EMBL/GenBank/DDBJ whole genome shotgun (WGS) entry which is preliminary data.</text>
</comment>
<feature type="domain" description="FAD-binding" evidence="1">
    <location>
        <begin position="4"/>
        <end position="321"/>
    </location>
</feature>
<proteinExistence type="predicted"/>
<accession>A0ABX1REN3</accession>
<organism evidence="2 3">
    <name type="scientific">Pseudonocardia xinjiangensis</name>
    <dbReference type="NCBI Taxonomy" id="75289"/>
    <lineage>
        <taxon>Bacteria</taxon>
        <taxon>Bacillati</taxon>
        <taxon>Actinomycetota</taxon>
        <taxon>Actinomycetes</taxon>
        <taxon>Pseudonocardiales</taxon>
        <taxon>Pseudonocardiaceae</taxon>
        <taxon>Pseudonocardia</taxon>
    </lineage>
</organism>
<dbReference type="PANTHER" id="PTHR46865">
    <property type="entry name" value="OXIDOREDUCTASE-RELATED"/>
    <property type="match status" value="1"/>
</dbReference>
<keyword evidence="2" id="KW-0503">Monooxygenase</keyword>
<name>A0ABX1REN3_9PSEU</name>
<keyword evidence="3" id="KW-1185">Reference proteome</keyword>
<dbReference type="Gene3D" id="3.30.9.10">
    <property type="entry name" value="D-Amino Acid Oxidase, subunit A, domain 2"/>
    <property type="match status" value="1"/>
</dbReference>
<dbReference type="Proteomes" id="UP001296706">
    <property type="component" value="Unassembled WGS sequence"/>
</dbReference>
<keyword evidence="2" id="KW-0560">Oxidoreductase</keyword>
<dbReference type="PRINTS" id="PR00420">
    <property type="entry name" value="RNGMNOXGNASE"/>
</dbReference>
<dbReference type="PANTHER" id="PTHR46865:SF2">
    <property type="entry name" value="MONOOXYGENASE"/>
    <property type="match status" value="1"/>
</dbReference>
<gene>
    <name evidence="2" type="ORF">HF577_14975</name>
</gene>
<evidence type="ECO:0000259" key="1">
    <source>
        <dbReference type="Pfam" id="PF01494"/>
    </source>
</evidence>
<dbReference type="RefSeq" id="WP_169396454.1">
    <property type="nucleotide sequence ID" value="NZ_BAAAJH010000047.1"/>
</dbReference>